<evidence type="ECO:0000313" key="2">
    <source>
        <dbReference type="Proteomes" id="UP000564385"/>
    </source>
</evidence>
<dbReference type="AlphaFoldDB" id="A0A852VIS4"/>
<organism evidence="1 2">
    <name type="scientific">Tunturiibacter lichenicola</name>
    <dbReference type="NCBI Taxonomy" id="2051959"/>
    <lineage>
        <taxon>Bacteria</taxon>
        <taxon>Pseudomonadati</taxon>
        <taxon>Acidobacteriota</taxon>
        <taxon>Terriglobia</taxon>
        <taxon>Terriglobales</taxon>
        <taxon>Acidobacteriaceae</taxon>
        <taxon>Tunturiibacter</taxon>
    </lineage>
</organism>
<dbReference type="Proteomes" id="UP000564385">
    <property type="component" value="Unassembled WGS sequence"/>
</dbReference>
<comment type="caution">
    <text evidence="1">The sequence shown here is derived from an EMBL/GenBank/DDBJ whole genome shotgun (WGS) entry which is preliminary data.</text>
</comment>
<sequence>MSWNLSSISSQVPDVEKCVRKMTQEGQNTDSFQLTVRTY</sequence>
<protein>
    <submittedName>
        <fullName evidence="1">Uncharacterized protein</fullName>
    </submittedName>
</protein>
<evidence type="ECO:0000313" key="1">
    <source>
        <dbReference type="EMBL" id="NYF89406.1"/>
    </source>
</evidence>
<gene>
    <name evidence="1" type="ORF">HDF08_001473</name>
</gene>
<name>A0A852VIS4_9BACT</name>
<proteinExistence type="predicted"/>
<reference evidence="1 2" key="1">
    <citation type="submission" date="2020-07" db="EMBL/GenBank/DDBJ databases">
        <title>Genomic Encyclopedia of Type Strains, Phase IV (KMG-V): Genome sequencing to study the core and pangenomes of soil and plant-associated prokaryotes.</title>
        <authorList>
            <person name="Whitman W."/>
        </authorList>
    </citation>
    <scope>NUCLEOTIDE SEQUENCE [LARGE SCALE GENOMIC DNA]</scope>
    <source>
        <strain evidence="1 2">M8UP22</strain>
    </source>
</reference>
<dbReference type="EMBL" id="JACCCU010000001">
    <property type="protein sequence ID" value="NYF89406.1"/>
    <property type="molecule type" value="Genomic_DNA"/>
</dbReference>
<accession>A0A852VIS4</accession>